<gene>
    <name evidence="1" type="ORF">L6452_11040</name>
</gene>
<name>A0ACB9DNM1_ARCLA</name>
<evidence type="ECO:0000313" key="1">
    <source>
        <dbReference type="EMBL" id="KAI3748142.1"/>
    </source>
</evidence>
<dbReference type="EMBL" id="CM042049">
    <property type="protein sequence ID" value="KAI3748142.1"/>
    <property type="molecule type" value="Genomic_DNA"/>
</dbReference>
<reference evidence="1 2" key="2">
    <citation type="journal article" date="2022" name="Mol. Ecol. Resour.">
        <title>The genomes of chicory, endive, great burdock and yacon provide insights into Asteraceae paleo-polyploidization history and plant inulin production.</title>
        <authorList>
            <person name="Fan W."/>
            <person name="Wang S."/>
            <person name="Wang H."/>
            <person name="Wang A."/>
            <person name="Jiang F."/>
            <person name="Liu H."/>
            <person name="Zhao H."/>
            <person name="Xu D."/>
            <person name="Zhang Y."/>
        </authorList>
    </citation>
    <scope>NUCLEOTIDE SEQUENCE [LARGE SCALE GENOMIC DNA]</scope>
    <source>
        <strain evidence="2">cv. Niubang</strain>
    </source>
</reference>
<comment type="caution">
    <text evidence="1">The sequence shown here is derived from an EMBL/GenBank/DDBJ whole genome shotgun (WGS) entry which is preliminary data.</text>
</comment>
<accession>A0ACB9DNM1</accession>
<keyword evidence="2" id="KW-1185">Reference proteome</keyword>
<dbReference type="Proteomes" id="UP001055879">
    <property type="component" value="Linkage Group LG03"/>
</dbReference>
<reference evidence="2" key="1">
    <citation type="journal article" date="2022" name="Mol. Ecol. Resour.">
        <title>The genomes of chicory, endive, great burdock and yacon provide insights into Asteraceae palaeo-polyploidization history and plant inulin production.</title>
        <authorList>
            <person name="Fan W."/>
            <person name="Wang S."/>
            <person name="Wang H."/>
            <person name="Wang A."/>
            <person name="Jiang F."/>
            <person name="Liu H."/>
            <person name="Zhao H."/>
            <person name="Xu D."/>
            <person name="Zhang Y."/>
        </authorList>
    </citation>
    <scope>NUCLEOTIDE SEQUENCE [LARGE SCALE GENOMIC DNA]</scope>
    <source>
        <strain evidence="2">cv. Niubang</strain>
    </source>
</reference>
<sequence length="289" mass="32453">MIDRSIMRNRIIVSEKPLFITILIAVIITGGLTISSLRTTNPTSILCTFINSQSQSQTQTLPNHPTTTHFSAIMYYATARGVAAQQTLPEIQTIFHLLQTLAPCNLLVFGIGHESLMWSAFNTRGTTLFLEDDIKSVQKILANAPTLRVHHTAYETRLSDADSLLAAYKTTAKCLPPQVYLKGNTECKLALSKLPEEVYRREWDVIMIDGPRGYYEEAPGRMAVIFTAAVMARRREGAGDTHVLVHDVNRKVEQEYAEEFLCRSNLVKAENRLWHFKIPPAAKDSPTFC</sequence>
<organism evidence="1 2">
    <name type="scientific">Arctium lappa</name>
    <name type="common">Greater burdock</name>
    <name type="synonym">Lappa major</name>
    <dbReference type="NCBI Taxonomy" id="4217"/>
    <lineage>
        <taxon>Eukaryota</taxon>
        <taxon>Viridiplantae</taxon>
        <taxon>Streptophyta</taxon>
        <taxon>Embryophyta</taxon>
        <taxon>Tracheophyta</taxon>
        <taxon>Spermatophyta</taxon>
        <taxon>Magnoliopsida</taxon>
        <taxon>eudicotyledons</taxon>
        <taxon>Gunneridae</taxon>
        <taxon>Pentapetalae</taxon>
        <taxon>asterids</taxon>
        <taxon>campanulids</taxon>
        <taxon>Asterales</taxon>
        <taxon>Asteraceae</taxon>
        <taxon>Carduoideae</taxon>
        <taxon>Cardueae</taxon>
        <taxon>Arctiinae</taxon>
        <taxon>Arctium</taxon>
    </lineage>
</organism>
<proteinExistence type="predicted"/>
<evidence type="ECO:0000313" key="2">
    <source>
        <dbReference type="Proteomes" id="UP001055879"/>
    </source>
</evidence>
<protein>
    <submittedName>
        <fullName evidence="1">Uncharacterized protein</fullName>
    </submittedName>
</protein>